<evidence type="ECO:0000313" key="8">
    <source>
        <dbReference type="Proteomes" id="UP001600888"/>
    </source>
</evidence>
<feature type="region of interest" description="Disordered" evidence="5">
    <location>
        <begin position="305"/>
        <end position="325"/>
    </location>
</feature>
<feature type="compositionally biased region" description="Basic residues" evidence="5">
    <location>
        <begin position="736"/>
        <end position="746"/>
    </location>
</feature>
<comment type="caution">
    <text evidence="7">The sequence shown here is derived from an EMBL/GenBank/DDBJ whole genome shotgun (WGS) entry which is preliminary data.</text>
</comment>
<protein>
    <recommendedName>
        <fullName evidence="9">Ankyrin repeat protein</fullName>
    </recommendedName>
</protein>
<keyword evidence="3 6" id="KW-1133">Transmembrane helix</keyword>
<evidence type="ECO:0000256" key="2">
    <source>
        <dbReference type="ARBA" id="ARBA00022692"/>
    </source>
</evidence>
<comment type="subcellular location">
    <subcellularLocation>
        <location evidence="1">Membrane</location>
        <topology evidence="1">Multi-pass membrane protein</topology>
    </subcellularLocation>
</comment>
<dbReference type="InterPro" id="IPR045863">
    <property type="entry name" value="CorA_TM1_TM2"/>
</dbReference>
<organism evidence="7 8">
    <name type="scientific">Diaporthe vaccinii</name>
    <dbReference type="NCBI Taxonomy" id="105482"/>
    <lineage>
        <taxon>Eukaryota</taxon>
        <taxon>Fungi</taxon>
        <taxon>Dikarya</taxon>
        <taxon>Ascomycota</taxon>
        <taxon>Pezizomycotina</taxon>
        <taxon>Sordariomycetes</taxon>
        <taxon>Sordariomycetidae</taxon>
        <taxon>Diaporthales</taxon>
        <taxon>Diaporthaceae</taxon>
        <taxon>Diaporthe</taxon>
        <taxon>Diaporthe eres species complex</taxon>
    </lineage>
</organism>
<keyword evidence="4 6" id="KW-0472">Membrane</keyword>
<feature type="region of interest" description="Disordered" evidence="5">
    <location>
        <begin position="105"/>
        <end position="130"/>
    </location>
</feature>
<evidence type="ECO:0000256" key="6">
    <source>
        <dbReference type="SAM" id="Phobius"/>
    </source>
</evidence>
<reference evidence="7 8" key="1">
    <citation type="submission" date="2024-03" db="EMBL/GenBank/DDBJ databases">
        <title>A high-quality draft genome sequence of Diaporthe vaccinii, a causative agent of upright dieback and viscid rot disease in cranberry plants.</title>
        <authorList>
            <person name="Sarrasin M."/>
            <person name="Lang B.F."/>
            <person name="Burger G."/>
        </authorList>
    </citation>
    <scope>NUCLEOTIDE SEQUENCE [LARGE SCALE GENOMIC DNA]</scope>
    <source>
        <strain evidence="7 8">IS7</strain>
    </source>
</reference>
<keyword evidence="2 6" id="KW-0812">Transmembrane</keyword>
<evidence type="ECO:0000256" key="3">
    <source>
        <dbReference type="ARBA" id="ARBA00022989"/>
    </source>
</evidence>
<name>A0ABR4EP37_9PEZI</name>
<keyword evidence="8" id="KW-1185">Reference proteome</keyword>
<feature type="region of interest" description="Disordered" evidence="5">
    <location>
        <begin position="730"/>
        <end position="851"/>
    </location>
</feature>
<dbReference type="Pfam" id="PF01544">
    <property type="entry name" value="CorA"/>
    <property type="match status" value="1"/>
</dbReference>
<feature type="compositionally biased region" description="Polar residues" evidence="5">
    <location>
        <begin position="768"/>
        <end position="778"/>
    </location>
</feature>
<proteinExistence type="predicted"/>
<dbReference type="EMBL" id="JBAWTH010000038">
    <property type="protein sequence ID" value="KAL2284203.1"/>
    <property type="molecule type" value="Genomic_DNA"/>
</dbReference>
<dbReference type="PANTHER" id="PTHR47685">
    <property type="entry name" value="MAGNESIUM TRANSPORT PROTEIN CORA"/>
    <property type="match status" value="1"/>
</dbReference>
<evidence type="ECO:0000256" key="5">
    <source>
        <dbReference type="SAM" id="MobiDB-lite"/>
    </source>
</evidence>
<dbReference type="Gene3D" id="1.20.58.340">
    <property type="entry name" value="Magnesium transport protein CorA, transmembrane region"/>
    <property type="match status" value="1"/>
</dbReference>
<feature type="compositionally biased region" description="Basic and acidic residues" evidence="5">
    <location>
        <begin position="313"/>
        <end position="325"/>
    </location>
</feature>
<accession>A0ABR4EP37</accession>
<evidence type="ECO:0000256" key="4">
    <source>
        <dbReference type="ARBA" id="ARBA00023136"/>
    </source>
</evidence>
<dbReference type="InterPro" id="IPR002523">
    <property type="entry name" value="MgTranspt_CorA/ZnTranspt_ZntB"/>
</dbReference>
<gene>
    <name evidence="7" type="ORF">FJTKL_09172</name>
</gene>
<dbReference type="PANTHER" id="PTHR47685:SF1">
    <property type="entry name" value="MAGNESIUM TRANSPORT PROTEIN CORA"/>
    <property type="match status" value="1"/>
</dbReference>
<feature type="compositionally biased region" description="Basic and acidic residues" evidence="5">
    <location>
        <begin position="107"/>
        <end position="130"/>
    </location>
</feature>
<feature type="transmembrane region" description="Helical" evidence="6">
    <location>
        <begin position="661"/>
        <end position="679"/>
    </location>
</feature>
<dbReference type="SUPFAM" id="SSF144083">
    <property type="entry name" value="Magnesium transport protein CorA, transmembrane region"/>
    <property type="match status" value="1"/>
</dbReference>
<evidence type="ECO:0008006" key="9">
    <source>
        <dbReference type="Google" id="ProtNLM"/>
    </source>
</evidence>
<feature type="compositionally biased region" description="Basic and acidic residues" evidence="5">
    <location>
        <begin position="801"/>
        <end position="811"/>
    </location>
</feature>
<dbReference type="InterPro" id="IPR050829">
    <property type="entry name" value="CorA_MIT"/>
</dbReference>
<feature type="compositionally biased region" description="Low complexity" evidence="5">
    <location>
        <begin position="817"/>
        <end position="830"/>
    </location>
</feature>
<evidence type="ECO:0000256" key="1">
    <source>
        <dbReference type="ARBA" id="ARBA00004141"/>
    </source>
</evidence>
<evidence type="ECO:0000313" key="7">
    <source>
        <dbReference type="EMBL" id="KAL2284203.1"/>
    </source>
</evidence>
<dbReference type="Proteomes" id="UP001600888">
    <property type="component" value="Unassembled WGS sequence"/>
</dbReference>
<feature type="compositionally biased region" description="Low complexity" evidence="5">
    <location>
        <begin position="779"/>
        <end position="790"/>
    </location>
</feature>
<sequence length="851" mass="97820">MSQWIERAIARYFAEEDLKYDGLFREVSEKERTKTSAILRPQFWKGQQHGGRSASVHARHLRPLCETVSSDPTHVEAAPRNMVLFMPYLLWETDRQREKLSQALDLESERHHDAKQTKEGLQKKQRQEDRGDLTIPCLAKKGKDVTWPKDVRRSQSPARRASTALWLRWLHHRKEDAEESSPFKKKNGRIIAGEEIGQVLFDAAVLYEAMANYRDRRFIQKYLHEDPPLHPRRTLDQAYYWTLKTTKLRDRDQVVYRGTTVDQNLRHRLRPKKQPKSTGWVVKALNHKKRDKIEFGWDCEERNNATKPTFSQEHPKDRDEPTTRSLEETVGIRCTHCRDHIRKVSRVVMVDQLWMWILDEQTIITCFPKRYGVNKQDSSGVHKSIRARLKALRKDHIRTVFDLALIILDECSNTFFDRTKTQDRQPQVMDIFSESIGNVNNKQTISFEHLWEWTGKLGNFAKPGYLPANLSDFVIPLLNINKEGQLQREIKDIIDELDIMIYISSQQRDVIKKFKKEVTHILDPSGTWKDKPPTSPISDFTEGNDKKRYDYFWFVKTADELLGDVDDQIGELEGLRKSAESTSTSLDHLLNLKQQQASVFQTWQSTKQAEETMRQGEAIIIFTVMTIIFLPLGFIASIFGMNNKQISGDEMPMTLRSQFNYMFPISTGIICFALVIAFSDYVRTVIWLIYKYLITLTVIKSGLYDKVYLSLDWKGKDLVRNIEDRVAQMKADVKQARQKRVSRHNRYSSSPADKGSLGSIARDGSSGCEATSGPNHDTASAADSSASSGSRFRPRSLRLGVRREGDEDRPHVIHMGAPSPANPNSSASTVPPTPARNPVVHATSAPGQLEP</sequence>
<feature type="transmembrane region" description="Helical" evidence="6">
    <location>
        <begin position="618"/>
        <end position="640"/>
    </location>
</feature>